<gene>
    <name evidence="3" type="primary">rlmA</name>
    <name evidence="3" type="ORF">JAO78_013345</name>
</gene>
<feature type="domain" description="23S rRNA (guanine(745)-N(1))-methyltransferase N-terminal" evidence="2">
    <location>
        <begin position="2"/>
        <end position="45"/>
    </location>
</feature>
<dbReference type="InterPro" id="IPR029063">
    <property type="entry name" value="SAM-dependent_MTases_sf"/>
</dbReference>
<evidence type="ECO:0000313" key="3">
    <source>
        <dbReference type="EMBL" id="MCB5227797.1"/>
    </source>
</evidence>
<dbReference type="InterPro" id="IPR041698">
    <property type="entry name" value="Methyltransf_25"/>
</dbReference>
<keyword evidence="3" id="KW-0808">Transferase</keyword>
<dbReference type="CDD" id="cd02440">
    <property type="entry name" value="AdoMet_MTases"/>
    <property type="match status" value="1"/>
</dbReference>
<dbReference type="SUPFAM" id="SSF53335">
    <property type="entry name" value="S-adenosyl-L-methionine-dependent methyltransferases"/>
    <property type="match status" value="1"/>
</dbReference>
<dbReference type="InterPro" id="IPR052939">
    <property type="entry name" value="23S_rRNA_MeTrnsfrase_RlmA"/>
</dbReference>
<dbReference type="Pfam" id="PF21302">
    <property type="entry name" value="Zn_ribbon_RlmA"/>
    <property type="match status" value="1"/>
</dbReference>
<dbReference type="Pfam" id="PF13649">
    <property type="entry name" value="Methyltransf_25"/>
    <property type="match status" value="1"/>
</dbReference>
<dbReference type="EMBL" id="JAEINI020000010">
    <property type="protein sequence ID" value="MCB5227797.1"/>
    <property type="molecule type" value="Genomic_DNA"/>
</dbReference>
<feature type="domain" description="Methyltransferase" evidence="1">
    <location>
        <begin position="86"/>
        <end position="168"/>
    </location>
</feature>
<dbReference type="InterPro" id="IPR016718">
    <property type="entry name" value="rRNA_m1G-MeTrfase_A_prd"/>
</dbReference>
<keyword evidence="4" id="KW-1185">Reference proteome</keyword>
<organism evidence="3 4">
    <name type="scientific">Alishewanella maricola</name>
    <dbReference type="NCBI Taxonomy" id="2795740"/>
    <lineage>
        <taxon>Bacteria</taxon>
        <taxon>Pseudomonadati</taxon>
        <taxon>Pseudomonadota</taxon>
        <taxon>Gammaproteobacteria</taxon>
        <taxon>Alteromonadales</taxon>
        <taxon>Alteromonadaceae</taxon>
        <taxon>Alishewanella</taxon>
    </lineage>
</organism>
<evidence type="ECO:0000259" key="1">
    <source>
        <dbReference type="Pfam" id="PF13649"/>
    </source>
</evidence>
<dbReference type="PIRSF" id="PIRSF018249">
    <property type="entry name" value="MyrA_prd"/>
    <property type="match status" value="1"/>
</dbReference>
<dbReference type="InterPro" id="IPR048647">
    <property type="entry name" value="RlmA_N"/>
</dbReference>
<proteinExistence type="predicted"/>
<dbReference type="Gene3D" id="3.40.50.150">
    <property type="entry name" value="Vaccinia Virus protein VP39"/>
    <property type="match status" value="1"/>
</dbReference>
<dbReference type="GO" id="GO:0052911">
    <property type="term" value="F:23S rRNA (guanine(745)-N(1))-methyltransferase activity"/>
    <property type="evidence" value="ECO:0007669"/>
    <property type="project" value="UniProtKB-EC"/>
</dbReference>
<reference evidence="3 4" key="1">
    <citation type="submission" date="2021-10" db="EMBL/GenBank/DDBJ databases">
        <title>Alishewanella koreense sp. nov. isolated from seawater of southwestern coast in South Korea and the proposal for the reclassification of Rheinheimera perlucida and Rheinheimera tuosuensis as Arsukibacterium perlucida and Arsukibacterium tuosuensis.</title>
        <authorList>
            <person name="Kim K.H."/>
            <person name="Ruan W."/>
            <person name="Kim K.R."/>
            <person name="Baek J.H."/>
            <person name="Jeon C.O."/>
        </authorList>
    </citation>
    <scope>NUCLEOTIDE SEQUENCE [LARGE SCALE GENOMIC DNA]</scope>
    <source>
        <strain evidence="3 4">16-MA</strain>
    </source>
</reference>
<dbReference type="PANTHER" id="PTHR43460">
    <property type="entry name" value="METHYLTRANSFERASE"/>
    <property type="match status" value="1"/>
</dbReference>
<protein>
    <submittedName>
        <fullName evidence="3">23S rRNA (Guanine(745)-N(1))-methyltransferase</fullName>
        <ecNumber evidence="3">2.1.1.187</ecNumber>
    </submittedName>
</protein>
<accession>A0ABS8C684</accession>
<keyword evidence="3" id="KW-0489">Methyltransferase</keyword>
<dbReference type="PANTHER" id="PTHR43460:SF1">
    <property type="entry name" value="METHYLTRANSFERASE TYPE 11 DOMAIN-CONTAINING PROTEIN"/>
    <property type="match status" value="1"/>
</dbReference>
<sequence>MYLCPLCQQALVLNNKQYQCVNRHSFDQAKEGYVNLLPVQQKNSQDPGDNKEMMQARRAFLQADWYRPMAEQVGATLQPLQVTTLLDLGCGEGYYSNLLQQQLTIEEQHGIDISKSAIRSAAKQYPQVHFAVASAYSLPFAAGYFDAIVRIYAPSLASELSRVLKVGGHLLTVTPAPEHLLQLKQAIYSEVRLHSDAVTDITGFQHVARERLSFQLTQLTATDLMQLITMVPLGWKFSAAVKAELLAQAPAIQCDFYLDLYQKVAKA</sequence>
<dbReference type="NCBIfam" id="NF008300">
    <property type="entry name" value="PRK11088.1"/>
    <property type="match status" value="1"/>
</dbReference>
<evidence type="ECO:0000259" key="2">
    <source>
        <dbReference type="Pfam" id="PF21302"/>
    </source>
</evidence>
<name>A0ABS8C684_9ALTE</name>
<comment type="caution">
    <text evidence="3">The sequence shown here is derived from an EMBL/GenBank/DDBJ whole genome shotgun (WGS) entry which is preliminary data.</text>
</comment>
<evidence type="ECO:0000313" key="4">
    <source>
        <dbReference type="Proteomes" id="UP000633814"/>
    </source>
</evidence>
<dbReference type="RefSeq" id="WP_226751856.1">
    <property type="nucleotide sequence ID" value="NZ_JAEINI020000010.1"/>
</dbReference>
<dbReference type="Proteomes" id="UP000633814">
    <property type="component" value="Unassembled WGS sequence"/>
</dbReference>
<dbReference type="EC" id="2.1.1.187" evidence="3"/>